<comment type="caution">
    <text evidence="2">The sequence shown here is derived from an EMBL/GenBank/DDBJ whole genome shotgun (WGS) entry which is preliminary data.</text>
</comment>
<evidence type="ECO:0000259" key="1">
    <source>
        <dbReference type="Pfam" id="PF13556"/>
    </source>
</evidence>
<evidence type="ECO:0000313" key="3">
    <source>
        <dbReference type="Proteomes" id="UP000682111"/>
    </source>
</evidence>
<dbReference type="InterPro" id="IPR025736">
    <property type="entry name" value="PucR_C-HTH_dom"/>
</dbReference>
<dbReference type="RefSeq" id="WP_170211318.1">
    <property type="nucleotide sequence ID" value="NZ_BORC01000002.1"/>
</dbReference>
<feature type="domain" description="PucR C-terminal helix-turn-helix" evidence="1">
    <location>
        <begin position="235"/>
        <end position="292"/>
    </location>
</feature>
<dbReference type="AlphaFoldDB" id="A0A919WGY7"/>
<dbReference type="Gene3D" id="1.10.10.2840">
    <property type="entry name" value="PucR C-terminal helix-turn-helix domain"/>
    <property type="match status" value="1"/>
</dbReference>
<accession>A0A919WGY7</accession>
<dbReference type="SUPFAM" id="SSF46689">
    <property type="entry name" value="Homeodomain-like"/>
    <property type="match status" value="1"/>
</dbReference>
<protein>
    <recommendedName>
        <fullName evidence="1">PucR C-terminal helix-turn-helix domain-containing protein</fullName>
    </recommendedName>
</protein>
<evidence type="ECO:0000313" key="2">
    <source>
        <dbReference type="EMBL" id="GIN61800.1"/>
    </source>
</evidence>
<dbReference type="PANTHER" id="PTHR33744:SF15">
    <property type="entry name" value="CARBOHYDRATE DIACID REGULATOR"/>
    <property type="match status" value="1"/>
</dbReference>
<organism evidence="2 3">
    <name type="scientific">Robertmurraya siralis</name>
    <dbReference type="NCBI Taxonomy" id="77777"/>
    <lineage>
        <taxon>Bacteria</taxon>
        <taxon>Bacillati</taxon>
        <taxon>Bacillota</taxon>
        <taxon>Bacilli</taxon>
        <taxon>Bacillales</taxon>
        <taxon>Bacillaceae</taxon>
        <taxon>Robertmurraya</taxon>
    </lineage>
</organism>
<dbReference type="Proteomes" id="UP000682111">
    <property type="component" value="Unassembled WGS sequence"/>
</dbReference>
<dbReference type="InterPro" id="IPR042070">
    <property type="entry name" value="PucR_C-HTH_sf"/>
</dbReference>
<keyword evidence="3" id="KW-1185">Reference proteome</keyword>
<dbReference type="Pfam" id="PF13556">
    <property type="entry name" value="HTH_30"/>
    <property type="match status" value="1"/>
</dbReference>
<dbReference type="EMBL" id="BORC01000002">
    <property type="protein sequence ID" value="GIN61800.1"/>
    <property type="molecule type" value="Genomic_DNA"/>
</dbReference>
<reference evidence="2" key="1">
    <citation type="submission" date="2021-03" db="EMBL/GenBank/DDBJ databases">
        <title>Antimicrobial resistance genes in bacteria isolated from Japanese honey, and their potential for conferring macrolide and lincosamide resistance in the American foulbrood pathogen Paenibacillus larvae.</title>
        <authorList>
            <person name="Okamoto M."/>
            <person name="Kumagai M."/>
            <person name="Kanamori H."/>
            <person name="Takamatsu D."/>
        </authorList>
    </citation>
    <scope>NUCLEOTIDE SEQUENCE</scope>
    <source>
        <strain evidence="2">J27TS8</strain>
    </source>
</reference>
<gene>
    <name evidence="2" type="primary">yxkF</name>
    <name evidence="2" type="ORF">J27TS8_17930</name>
</gene>
<dbReference type="PANTHER" id="PTHR33744">
    <property type="entry name" value="CARBOHYDRATE DIACID REGULATOR"/>
    <property type="match status" value="1"/>
</dbReference>
<dbReference type="InterPro" id="IPR009057">
    <property type="entry name" value="Homeodomain-like_sf"/>
</dbReference>
<name>A0A919WGY7_9BACI</name>
<sequence>MLKKLHHLYAQSLLSSTTPDFRKYEHYYWFYSDTESDWLGIPKNELAHKELTILKTLYHLYDPSSRTTLQQSWYDFLFSNGELPYQTSNEPIRLIHFKMKKMDWEKEDVESALKNFFIANIFIVWVDELEGVILEKLGEHSSTKSNLSSLLSNLESDLFIRMSIYVGKPHEVDATLPNHFLQERKWFKEGLHALPSERIFNFEKVFPFILVEQMSHELKQHLLANFSLFNEDRELLKTIRIFIECSFNVSLTAKKMYIHRNTLQYRIERFTEKTGINLKDYHQVSTVYFACLLFSQDD</sequence>
<proteinExistence type="predicted"/>
<dbReference type="InterPro" id="IPR051448">
    <property type="entry name" value="CdaR-like_regulators"/>
</dbReference>